<evidence type="ECO:0000259" key="1">
    <source>
        <dbReference type="SMART" id="SM00327"/>
    </source>
</evidence>
<dbReference type="SUPFAM" id="SSF53300">
    <property type="entry name" value="vWA-like"/>
    <property type="match status" value="1"/>
</dbReference>
<dbReference type="SMART" id="SM00327">
    <property type="entry name" value="VWA"/>
    <property type="match status" value="1"/>
</dbReference>
<dbReference type="Gene3D" id="3.40.50.410">
    <property type="entry name" value="von Willebrand factor, type A domain"/>
    <property type="match status" value="1"/>
</dbReference>
<dbReference type="PANTHER" id="PTHR36846:SF1">
    <property type="entry name" value="PROTEIN VIAA"/>
    <property type="match status" value="1"/>
</dbReference>
<dbReference type="InterPro" id="IPR036465">
    <property type="entry name" value="vWFA_dom_sf"/>
</dbReference>
<dbReference type="Pfam" id="PF13519">
    <property type="entry name" value="VWA_2"/>
    <property type="match status" value="1"/>
</dbReference>
<dbReference type="GO" id="GO:0005829">
    <property type="term" value="C:cytosol"/>
    <property type="evidence" value="ECO:0007669"/>
    <property type="project" value="TreeGrafter"/>
</dbReference>
<proteinExistence type="predicted"/>
<protein>
    <recommendedName>
        <fullName evidence="1">VWFA domain-containing protein</fullName>
    </recommendedName>
</protein>
<evidence type="ECO:0000313" key="3">
    <source>
        <dbReference type="Proteomes" id="UP000678895"/>
    </source>
</evidence>
<feature type="domain" description="VWFA" evidence="1">
    <location>
        <begin position="291"/>
        <end position="455"/>
    </location>
</feature>
<sequence>MKEHKGSVLNTDSYDRRRFGQLMEMSEKLREVSKEGSKLFPSFQPLMGDMWAGLFKMKPELLEEVTEGLEMNHQLMERVMSDEGYQEFREFTRLDDLAAALGTTKYSETVLGWVKEQAQRDQDLADALQNYMKGKAGASQEASEALYSALNQNGNALSQMLAKAAQEAIEAKENVKSLLGGMQAGSGDSELKKVPLKDQLILAERLSHDKKMKDIARWAGRMKVIANRKQRSKHKDAINRNGIKQGNAIEQLLPMELGSYASPMTKMDFLRRYVEGQTLQYDTKGPEQLGKGPIILCLDQSGSMSGQDTISKGFALALMSIARKQRRDFAWIPFSSHADTPLIYERGKITVQDMIQLATIFLGGGTSFEPPLRAASQIIQQSRFNKADIVFVTDGESHVNDHFLQSWNELKDKKGFSVLSLLLGRESIQGVEGFSDRIVRASSFEDESVHQAFEI</sequence>
<gene>
    <name evidence="2" type="ORF">J41TS4_19880</name>
</gene>
<dbReference type="Proteomes" id="UP000678895">
    <property type="component" value="Unassembled WGS sequence"/>
</dbReference>
<dbReference type="EMBL" id="BORS01000006">
    <property type="protein sequence ID" value="GIO42230.1"/>
    <property type="molecule type" value="Genomic_DNA"/>
</dbReference>
<reference evidence="2" key="1">
    <citation type="submission" date="2021-03" db="EMBL/GenBank/DDBJ databases">
        <title>Antimicrobial resistance genes in bacteria isolated from Japanese honey, and their potential for conferring macrolide and lincosamide resistance in the American foulbrood pathogen Paenibacillus larvae.</title>
        <authorList>
            <person name="Okamoto M."/>
            <person name="Kumagai M."/>
            <person name="Kanamori H."/>
            <person name="Takamatsu D."/>
        </authorList>
    </citation>
    <scope>NUCLEOTIDE SEQUENCE</scope>
    <source>
        <strain evidence="2">J41TS4</strain>
    </source>
</reference>
<accession>A0A919Y4V1</accession>
<evidence type="ECO:0000313" key="2">
    <source>
        <dbReference type="EMBL" id="GIO42230.1"/>
    </source>
</evidence>
<name>A0A919Y4V1_9BACL</name>
<keyword evidence="3" id="KW-1185">Reference proteome</keyword>
<dbReference type="AlphaFoldDB" id="A0A919Y4V1"/>
<organism evidence="2 3">
    <name type="scientific">Paenibacillus apis</name>
    <dbReference type="NCBI Taxonomy" id="1792174"/>
    <lineage>
        <taxon>Bacteria</taxon>
        <taxon>Bacillati</taxon>
        <taxon>Bacillota</taxon>
        <taxon>Bacilli</taxon>
        <taxon>Bacillales</taxon>
        <taxon>Paenibacillaceae</taxon>
        <taxon>Paenibacillus</taxon>
    </lineage>
</organism>
<comment type="caution">
    <text evidence="2">The sequence shown here is derived from an EMBL/GenBank/DDBJ whole genome shotgun (WGS) entry which is preliminary data.</text>
</comment>
<dbReference type="PANTHER" id="PTHR36846">
    <property type="entry name" value="PROTEIN VIAA"/>
    <property type="match status" value="1"/>
</dbReference>
<dbReference type="RefSeq" id="WP_301626917.1">
    <property type="nucleotide sequence ID" value="NZ_BORS01000006.1"/>
</dbReference>
<dbReference type="InterPro" id="IPR002035">
    <property type="entry name" value="VWF_A"/>
</dbReference>